<comment type="caution">
    <text evidence="7">The sequence shown here is derived from an EMBL/GenBank/DDBJ whole genome shotgun (WGS) entry which is preliminary data.</text>
</comment>
<protein>
    <submittedName>
        <fullName evidence="7">Large subunit ribosomal protein L27Ae</fullName>
    </submittedName>
</protein>
<dbReference type="VEuPathDB" id="MicrosporidiaDB:NEDG_01655"/>
<sequence length="148" mass="16845">MSTREKKTRKLRGHVSHGHGRVGKHRKHPGGRGKCGGMTHHRTLFERYHPDFFGKTGMKIFFDAKNRKYTPYITVDKVWSLVEKNNQIDEFLNNPEVVPVVNLSDFGFFKVIGTGEMPIRPIVVKARRFTPEAEKKIVAAGGQCILTV</sequence>
<dbReference type="Proteomes" id="UP000185944">
    <property type="component" value="Unassembled WGS sequence"/>
</dbReference>
<dbReference type="GO" id="GO:0003735">
    <property type="term" value="F:structural constituent of ribosome"/>
    <property type="evidence" value="ECO:0007669"/>
    <property type="project" value="InterPro"/>
</dbReference>
<dbReference type="RefSeq" id="XP_067544963.1">
    <property type="nucleotide sequence ID" value="XM_067689073.1"/>
</dbReference>
<evidence type="ECO:0000256" key="2">
    <source>
        <dbReference type="ARBA" id="ARBA00022980"/>
    </source>
</evidence>
<evidence type="ECO:0000256" key="1">
    <source>
        <dbReference type="ARBA" id="ARBA00007320"/>
    </source>
</evidence>
<accession>A0A177EJD3</accession>
<dbReference type="GO" id="GO:0003723">
    <property type="term" value="F:RNA binding"/>
    <property type="evidence" value="ECO:0007669"/>
    <property type="project" value="EnsemblFungi"/>
</dbReference>
<reference evidence="7 8" key="1">
    <citation type="submission" date="2016-02" db="EMBL/GenBank/DDBJ databases">
        <title>Discovery of a natural microsporidian pathogen with a broad tissue tropism in Caenorhabditis elegans.</title>
        <authorList>
            <person name="Luallen R.J."/>
            <person name="Reinke A.W."/>
            <person name="Tong L."/>
            <person name="Botts M.R."/>
            <person name="Felix M.-A."/>
            <person name="Troemel E.R."/>
        </authorList>
    </citation>
    <scope>NUCLEOTIDE SEQUENCE [LARGE SCALE GENOMIC DNA]</scope>
    <source>
        <strain evidence="7 8">JUm2807</strain>
    </source>
</reference>
<name>A0A177EJD3_9MICR</name>
<dbReference type="InterPro" id="IPR030878">
    <property type="entry name" value="Ribosomal_uL15"/>
</dbReference>
<dbReference type="PANTHER" id="PTHR11721:SF3">
    <property type="entry name" value="LARGE RIBOSOMAL SUBUNIT PROTEIN UL15"/>
    <property type="match status" value="1"/>
</dbReference>
<feature type="domain" description="Large ribosomal subunit protein uL15/eL18" evidence="6">
    <location>
        <begin position="73"/>
        <end position="145"/>
    </location>
</feature>
<comment type="similarity">
    <text evidence="1 4">Belongs to the universal ribosomal protein uL15 family.</text>
</comment>
<keyword evidence="8" id="KW-1185">Reference proteome</keyword>
<dbReference type="InterPro" id="IPR001196">
    <property type="entry name" value="Ribosomal_uL15_CS"/>
</dbReference>
<organism evidence="7 8">
    <name type="scientific">Nematocida displodere</name>
    <dbReference type="NCBI Taxonomy" id="1805483"/>
    <lineage>
        <taxon>Eukaryota</taxon>
        <taxon>Fungi</taxon>
        <taxon>Fungi incertae sedis</taxon>
        <taxon>Microsporidia</taxon>
        <taxon>Nematocida</taxon>
    </lineage>
</organism>
<keyword evidence="3 4" id="KW-0687">Ribonucleoprotein</keyword>
<evidence type="ECO:0000256" key="5">
    <source>
        <dbReference type="SAM" id="MobiDB-lite"/>
    </source>
</evidence>
<evidence type="ECO:0000313" key="8">
    <source>
        <dbReference type="Proteomes" id="UP000185944"/>
    </source>
</evidence>
<evidence type="ECO:0000256" key="4">
    <source>
        <dbReference type="RuleBase" id="RU003888"/>
    </source>
</evidence>
<proteinExistence type="inferred from homology"/>
<keyword evidence="2 4" id="KW-0689">Ribosomal protein</keyword>
<dbReference type="STRING" id="1805483.A0A177EJD3"/>
<gene>
    <name evidence="7" type="ORF">NEDG_01655</name>
</gene>
<dbReference type="GO" id="GO:0005634">
    <property type="term" value="C:nucleus"/>
    <property type="evidence" value="ECO:0007669"/>
    <property type="project" value="EnsemblFungi"/>
</dbReference>
<dbReference type="Gene3D" id="3.100.10.10">
    <property type="match status" value="1"/>
</dbReference>
<dbReference type="PROSITE" id="PS00475">
    <property type="entry name" value="RIBOSOMAL_L15"/>
    <property type="match status" value="1"/>
</dbReference>
<dbReference type="GO" id="GO:0006412">
    <property type="term" value="P:translation"/>
    <property type="evidence" value="ECO:0007669"/>
    <property type="project" value="InterPro"/>
</dbReference>
<dbReference type="HAMAP" id="MF_01341">
    <property type="entry name" value="Ribosomal_uL15"/>
    <property type="match status" value="1"/>
</dbReference>
<dbReference type="OrthoDB" id="61900at2759"/>
<evidence type="ECO:0000256" key="3">
    <source>
        <dbReference type="ARBA" id="ARBA00023274"/>
    </source>
</evidence>
<dbReference type="GeneID" id="93648005"/>
<feature type="region of interest" description="Disordered" evidence="5">
    <location>
        <begin position="1"/>
        <end position="36"/>
    </location>
</feature>
<evidence type="ECO:0000313" key="7">
    <source>
        <dbReference type="EMBL" id="OAG31242.1"/>
    </source>
</evidence>
<dbReference type="GO" id="GO:0022625">
    <property type="term" value="C:cytosolic large ribosomal subunit"/>
    <property type="evidence" value="ECO:0007669"/>
    <property type="project" value="EnsemblFungi"/>
</dbReference>
<dbReference type="InterPro" id="IPR036227">
    <property type="entry name" value="Ribosomal_uL15/eL18_sf"/>
</dbReference>
<dbReference type="Pfam" id="PF00828">
    <property type="entry name" value="Ribosomal_L27A"/>
    <property type="match status" value="1"/>
</dbReference>
<dbReference type="InterPro" id="IPR021131">
    <property type="entry name" value="Ribosomal_uL15/eL18"/>
</dbReference>
<evidence type="ECO:0000259" key="6">
    <source>
        <dbReference type="Pfam" id="PF00828"/>
    </source>
</evidence>
<dbReference type="SUPFAM" id="SSF52080">
    <property type="entry name" value="Ribosomal proteins L15p and L18e"/>
    <property type="match status" value="1"/>
</dbReference>
<dbReference type="AlphaFoldDB" id="A0A177EJD3"/>
<feature type="compositionally biased region" description="Basic residues" evidence="5">
    <location>
        <begin position="1"/>
        <end position="31"/>
    </location>
</feature>
<dbReference type="PANTHER" id="PTHR11721">
    <property type="entry name" value="60S RIBOSOMAL PROTEIN L27A"/>
    <property type="match status" value="1"/>
</dbReference>
<dbReference type="EMBL" id="LTDL01000021">
    <property type="protein sequence ID" value="OAG31242.1"/>
    <property type="molecule type" value="Genomic_DNA"/>
</dbReference>